<feature type="domain" description="TonB-dependent receptor-like beta-barrel" evidence="10">
    <location>
        <begin position="406"/>
        <end position="933"/>
    </location>
</feature>
<dbReference type="InterPro" id="IPR037066">
    <property type="entry name" value="Plug_dom_sf"/>
</dbReference>
<dbReference type="CDD" id="cd01347">
    <property type="entry name" value="ligand_gated_channel"/>
    <property type="match status" value="1"/>
</dbReference>
<evidence type="ECO:0000256" key="6">
    <source>
        <dbReference type="ARBA" id="ARBA00023136"/>
    </source>
</evidence>
<evidence type="ECO:0000256" key="9">
    <source>
        <dbReference type="RuleBase" id="RU003357"/>
    </source>
</evidence>
<evidence type="ECO:0000256" key="1">
    <source>
        <dbReference type="ARBA" id="ARBA00004571"/>
    </source>
</evidence>
<dbReference type="PANTHER" id="PTHR47234">
    <property type="match status" value="1"/>
</dbReference>
<comment type="subcellular location">
    <subcellularLocation>
        <location evidence="1 8">Cell outer membrane</location>
        <topology evidence="1 8">Multi-pass membrane protein</topology>
    </subcellularLocation>
</comment>
<gene>
    <name evidence="12" type="ORF">ALO44_05666</name>
</gene>
<evidence type="ECO:0000313" key="13">
    <source>
        <dbReference type="Proteomes" id="UP000050474"/>
    </source>
</evidence>
<dbReference type="InterPro" id="IPR012910">
    <property type="entry name" value="Plug_dom"/>
</dbReference>
<dbReference type="Proteomes" id="UP000050474">
    <property type="component" value="Unassembled WGS sequence"/>
</dbReference>
<dbReference type="STRING" id="129140.ALO44_05666"/>
<sequence length="972" mass="104427">MICRLRRAKPSDLPPVNAVVRGLKSLWRGSCLLEKEEVELPLGTTASGTEGSQGHFNNVWTKSELTMLMNLPGCTLKPLALAVRRHPRALLCALAMGMSGAQAADAVDADTSGSAVSTSAAVVPATTQLQRVEVTGSAIRRVDAETAVPITILRADDLKKQGVTTTQEMVQRITGSQSINNSAGSVGAGTGGASFADMRGIGANKTLVLLNGRRLANNALSGVGTPNGSAIDLNMIPFAAIDRVEVLRDGASALYGTDAIGGVINFITKKSLTDGSLTLGGETPTASGGGATKDMSASWGFGDLEQDRFNVMGVFNYNKQQNLDANDRSFARDYVPGRGLNQTSGTAYPGNYFQGDNSANPLGRNCGGPNLIASNGICRFSTREYIDLIPQTEKTSFFGKATGKLADDHNVSLEYFWARNNNHTDIGPAPLTGLSLDSSSPFYPGNGITPAPTDFTLDPTQPINTAWRETAAGPRGSSDQNTSQRFLLNFDGLVGGWDYNVGASYNQNKVLSSLTNGYVSDAAMLNGLANGTLNPFGPQTTAGQALIDASEYHGQYSSAVGRVAGLDARISREIGDWFGAGPAGLALGGEYRKEKMHQEYEAYVNDISSLGADAAGSVEGDRSVKAQYAELNVPVLDSLELTAAVRHDKYSDFGSTTNPKYSFRYQPFKQLVVRGAYSEGFRAPSLYELYAPRSTTFTQGYYNDPVLCAGGVVQPGGNAGRDCQQQFLNNGGGNTELAPEKARNMTLGFVYQPVNNLSMGLDFWWIHISNQIQAFPESTVFDDPNTYADRYVRAADGSIANIVTGNANLGIVKTSGVDVTLDYRFPNTPYGQFGLGMTGTYVTRYDFQNIIDGPYTDKVGDFQGDGVISRWKHVLTGTWALGDTRASITNRFTSGYNDYDRTTNARVASYALWDMSVGHTFDKVLDIDAGVRNMFDRNPPFSNQAYNFQSGYDPRYADPLGRTLFARATYHF</sequence>
<comment type="similarity">
    <text evidence="8 9">Belongs to the TonB-dependent receptor family.</text>
</comment>
<dbReference type="InterPro" id="IPR036942">
    <property type="entry name" value="Beta-barrel_TonB_sf"/>
</dbReference>
<keyword evidence="7 8" id="KW-0998">Cell outer membrane</keyword>
<dbReference type="Gene3D" id="2.170.130.10">
    <property type="entry name" value="TonB-dependent receptor, plug domain"/>
    <property type="match status" value="1"/>
</dbReference>
<protein>
    <submittedName>
        <fullName evidence="12">TonB system transport protein</fullName>
    </submittedName>
</protein>
<evidence type="ECO:0000256" key="2">
    <source>
        <dbReference type="ARBA" id="ARBA00022448"/>
    </source>
</evidence>
<dbReference type="Pfam" id="PF00593">
    <property type="entry name" value="TonB_dep_Rec_b-barrel"/>
    <property type="match status" value="1"/>
</dbReference>
<feature type="domain" description="TonB-dependent receptor plug" evidence="11">
    <location>
        <begin position="145"/>
        <end position="263"/>
    </location>
</feature>
<name>A0A0Q0AZY9_9PSED</name>
<dbReference type="Pfam" id="PF07715">
    <property type="entry name" value="Plug"/>
    <property type="match status" value="1"/>
</dbReference>
<dbReference type="AlphaFoldDB" id="A0A0Q0AZY9"/>
<dbReference type="Gene3D" id="2.40.170.20">
    <property type="entry name" value="TonB-dependent receptor, beta-barrel domain"/>
    <property type="match status" value="1"/>
</dbReference>
<evidence type="ECO:0000256" key="7">
    <source>
        <dbReference type="ARBA" id="ARBA00023237"/>
    </source>
</evidence>
<evidence type="ECO:0000256" key="5">
    <source>
        <dbReference type="ARBA" id="ARBA00023077"/>
    </source>
</evidence>
<accession>A0A0Q0AZY9</accession>
<proteinExistence type="inferred from homology"/>
<keyword evidence="4 8" id="KW-0812">Transmembrane</keyword>
<dbReference type="EMBL" id="LJRM01000115">
    <property type="protein sequence ID" value="KPY85275.1"/>
    <property type="molecule type" value="Genomic_DNA"/>
</dbReference>
<dbReference type="SUPFAM" id="SSF56935">
    <property type="entry name" value="Porins"/>
    <property type="match status" value="1"/>
</dbReference>
<dbReference type="GO" id="GO:0009279">
    <property type="term" value="C:cell outer membrane"/>
    <property type="evidence" value="ECO:0007669"/>
    <property type="project" value="UniProtKB-SubCell"/>
</dbReference>
<evidence type="ECO:0000259" key="10">
    <source>
        <dbReference type="Pfam" id="PF00593"/>
    </source>
</evidence>
<keyword evidence="6 8" id="KW-0472">Membrane</keyword>
<evidence type="ECO:0000259" key="11">
    <source>
        <dbReference type="Pfam" id="PF07715"/>
    </source>
</evidence>
<dbReference type="InterPro" id="IPR000531">
    <property type="entry name" value="Beta-barrel_TonB"/>
</dbReference>
<organism evidence="12 13">
    <name type="scientific">Pseudomonas syringae pv. tagetis</name>
    <dbReference type="NCBI Taxonomy" id="129140"/>
    <lineage>
        <taxon>Bacteria</taxon>
        <taxon>Pseudomonadati</taxon>
        <taxon>Pseudomonadota</taxon>
        <taxon>Gammaproteobacteria</taxon>
        <taxon>Pseudomonadales</taxon>
        <taxon>Pseudomonadaceae</taxon>
        <taxon>Pseudomonas</taxon>
    </lineage>
</organism>
<keyword evidence="3 8" id="KW-1134">Transmembrane beta strand</keyword>
<evidence type="ECO:0000256" key="8">
    <source>
        <dbReference type="PROSITE-ProRule" id="PRU01360"/>
    </source>
</evidence>
<dbReference type="PROSITE" id="PS52016">
    <property type="entry name" value="TONB_DEPENDENT_REC_3"/>
    <property type="match status" value="1"/>
</dbReference>
<evidence type="ECO:0000313" key="12">
    <source>
        <dbReference type="EMBL" id="KPY85275.1"/>
    </source>
</evidence>
<evidence type="ECO:0000256" key="4">
    <source>
        <dbReference type="ARBA" id="ARBA00022692"/>
    </source>
</evidence>
<evidence type="ECO:0000256" key="3">
    <source>
        <dbReference type="ARBA" id="ARBA00022452"/>
    </source>
</evidence>
<dbReference type="PATRIC" id="fig|129140.3.peg.5871"/>
<keyword evidence="2 8" id="KW-0813">Transport</keyword>
<comment type="caution">
    <text evidence="12">The sequence shown here is derived from an EMBL/GenBank/DDBJ whole genome shotgun (WGS) entry which is preliminary data.</text>
</comment>
<dbReference type="PANTHER" id="PTHR47234:SF2">
    <property type="entry name" value="TONB-DEPENDENT RECEPTOR"/>
    <property type="match status" value="1"/>
</dbReference>
<dbReference type="InterPro" id="IPR039426">
    <property type="entry name" value="TonB-dep_rcpt-like"/>
</dbReference>
<keyword evidence="5 9" id="KW-0798">TonB box</keyword>
<reference evidence="12 13" key="1">
    <citation type="submission" date="2015-09" db="EMBL/GenBank/DDBJ databases">
        <title>Genome announcement of multiple Pseudomonas syringae strains.</title>
        <authorList>
            <person name="Thakur S."/>
            <person name="Wang P.W."/>
            <person name="Gong Y."/>
            <person name="Weir B.S."/>
            <person name="Guttman D.S."/>
        </authorList>
    </citation>
    <scope>NUCLEOTIDE SEQUENCE [LARGE SCALE GENOMIC DNA]</scope>
    <source>
        <strain evidence="12 13">ICMP4091</strain>
    </source>
</reference>